<evidence type="ECO:0000259" key="3">
    <source>
        <dbReference type="SMART" id="SM00829"/>
    </source>
</evidence>
<proteinExistence type="predicted"/>
<comment type="caution">
    <text evidence="4">The sequence shown here is derived from an EMBL/GenBank/DDBJ whole genome shotgun (WGS) entry which is preliminary data.</text>
</comment>
<evidence type="ECO:0000256" key="2">
    <source>
        <dbReference type="ARBA" id="ARBA00023002"/>
    </source>
</evidence>
<dbReference type="Gene3D" id="3.40.50.720">
    <property type="entry name" value="NAD(P)-binding Rossmann-like Domain"/>
    <property type="match status" value="1"/>
</dbReference>
<dbReference type="InterPro" id="IPR013149">
    <property type="entry name" value="ADH-like_C"/>
</dbReference>
<dbReference type="PANTHER" id="PTHR48106">
    <property type="entry name" value="QUINONE OXIDOREDUCTASE PIG3-RELATED"/>
    <property type="match status" value="1"/>
</dbReference>
<protein>
    <submittedName>
        <fullName evidence="4">Zinc-binding dehydrogenase</fullName>
    </submittedName>
</protein>
<sequence>MRAVRVDGFGGPEVFALHEVPEPEPGPGEVAVRVEAANVIYLDTLIRRGLAREFFPIEPPYVPGSSVVGRVEEVGPEADPSLVGALVLSETEEGGYAERVVVREDGLVRVPDGLSPHDALALLVDGATAMLLERSARFLPDTRVLVLAAAGGAASLVVQLARLAGARVIGAASSPEKRELARALGAVETVDYSAPDWHDRVREITGGAGVDVVVDGAGGALGASAFSLVADGGRFVSYGTTDGEIVEIDEAEASRRRIETVGLFDIQREETLGRNDLARLALEEAREGRIRPHVGMTLPLERAAEAHRALQERRVVGKVLLVP</sequence>
<dbReference type="Pfam" id="PF00107">
    <property type="entry name" value="ADH_zinc_N"/>
    <property type="match status" value="1"/>
</dbReference>
<evidence type="ECO:0000256" key="1">
    <source>
        <dbReference type="ARBA" id="ARBA00022857"/>
    </source>
</evidence>
<dbReference type="GO" id="GO:0035925">
    <property type="term" value="F:mRNA 3'-UTR AU-rich region binding"/>
    <property type="evidence" value="ECO:0007669"/>
    <property type="project" value="TreeGrafter"/>
</dbReference>
<accession>A0A7K2IN04</accession>
<keyword evidence="1" id="KW-0521">NADP</keyword>
<dbReference type="RefSeq" id="WP_161110186.1">
    <property type="nucleotide sequence ID" value="NZ_WWHY01000001.1"/>
</dbReference>
<dbReference type="Proteomes" id="UP000467124">
    <property type="component" value="Unassembled WGS sequence"/>
</dbReference>
<dbReference type="InterPro" id="IPR036291">
    <property type="entry name" value="NAD(P)-bd_dom_sf"/>
</dbReference>
<reference evidence="4 5" key="1">
    <citation type="journal article" date="2019" name="Nat. Commun.">
        <title>The antimicrobial potential of Streptomyces from insect microbiomes.</title>
        <authorList>
            <person name="Chevrette M.G."/>
            <person name="Carlson C.M."/>
            <person name="Ortega H.E."/>
            <person name="Thomas C."/>
            <person name="Ananiev G.E."/>
            <person name="Barns K.J."/>
            <person name="Book A.J."/>
            <person name="Cagnazzo J."/>
            <person name="Carlos C."/>
            <person name="Flanigan W."/>
            <person name="Grubbs K.J."/>
            <person name="Horn H.A."/>
            <person name="Hoffmann F.M."/>
            <person name="Klassen J.L."/>
            <person name="Knack J.J."/>
            <person name="Lewin G.R."/>
            <person name="McDonald B.R."/>
            <person name="Muller L."/>
            <person name="Melo W.G.P."/>
            <person name="Pinto-Tomas A.A."/>
            <person name="Schmitz A."/>
            <person name="Wendt-Pienkowski E."/>
            <person name="Wildman S."/>
            <person name="Zhao M."/>
            <person name="Zhang F."/>
            <person name="Bugni T.S."/>
            <person name="Andes D.R."/>
            <person name="Pupo M.T."/>
            <person name="Currie C.R."/>
        </authorList>
    </citation>
    <scope>NUCLEOTIDE SEQUENCE [LARGE SCALE GENOMIC DNA]</scope>
    <source>
        <strain evidence="4 5">SID5840</strain>
    </source>
</reference>
<evidence type="ECO:0000313" key="5">
    <source>
        <dbReference type="Proteomes" id="UP000467124"/>
    </source>
</evidence>
<evidence type="ECO:0000313" key="4">
    <source>
        <dbReference type="EMBL" id="MYR31217.1"/>
    </source>
</evidence>
<dbReference type="Gene3D" id="3.90.180.10">
    <property type="entry name" value="Medium-chain alcohol dehydrogenases, catalytic domain"/>
    <property type="match status" value="1"/>
</dbReference>
<dbReference type="AlphaFoldDB" id="A0A7K2IN04"/>
<gene>
    <name evidence="4" type="ORF">GTW20_02740</name>
</gene>
<feature type="domain" description="Enoyl reductase (ER)" evidence="3">
    <location>
        <begin position="10"/>
        <end position="321"/>
    </location>
</feature>
<dbReference type="PANTHER" id="PTHR48106:SF13">
    <property type="entry name" value="QUINONE OXIDOREDUCTASE-RELATED"/>
    <property type="match status" value="1"/>
</dbReference>
<dbReference type="Pfam" id="PF08240">
    <property type="entry name" value="ADH_N"/>
    <property type="match status" value="1"/>
</dbReference>
<dbReference type="InterPro" id="IPR013154">
    <property type="entry name" value="ADH-like_N"/>
</dbReference>
<dbReference type="SUPFAM" id="SSF50129">
    <property type="entry name" value="GroES-like"/>
    <property type="match status" value="1"/>
</dbReference>
<dbReference type="GO" id="GO:0005829">
    <property type="term" value="C:cytosol"/>
    <property type="evidence" value="ECO:0007669"/>
    <property type="project" value="TreeGrafter"/>
</dbReference>
<dbReference type="GO" id="GO:0003960">
    <property type="term" value="F:quinone reductase (NADPH) activity"/>
    <property type="evidence" value="ECO:0007669"/>
    <property type="project" value="TreeGrafter"/>
</dbReference>
<dbReference type="SUPFAM" id="SSF51735">
    <property type="entry name" value="NAD(P)-binding Rossmann-fold domains"/>
    <property type="match status" value="1"/>
</dbReference>
<organism evidence="4 5">
    <name type="scientific">Nocardiopsis alba</name>
    <dbReference type="NCBI Taxonomy" id="53437"/>
    <lineage>
        <taxon>Bacteria</taxon>
        <taxon>Bacillati</taxon>
        <taxon>Actinomycetota</taxon>
        <taxon>Actinomycetes</taxon>
        <taxon>Streptosporangiales</taxon>
        <taxon>Nocardiopsidaceae</taxon>
        <taxon>Nocardiopsis</taxon>
    </lineage>
</organism>
<name>A0A7K2IN04_9ACTN</name>
<dbReference type="InterPro" id="IPR020843">
    <property type="entry name" value="ER"/>
</dbReference>
<keyword evidence="2" id="KW-0560">Oxidoreductase</keyword>
<dbReference type="SMART" id="SM00829">
    <property type="entry name" value="PKS_ER"/>
    <property type="match status" value="1"/>
</dbReference>
<dbReference type="InterPro" id="IPR011032">
    <property type="entry name" value="GroES-like_sf"/>
</dbReference>
<dbReference type="GO" id="GO:0070402">
    <property type="term" value="F:NADPH binding"/>
    <property type="evidence" value="ECO:0007669"/>
    <property type="project" value="TreeGrafter"/>
</dbReference>
<dbReference type="EMBL" id="WWHY01000001">
    <property type="protein sequence ID" value="MYR31217.1"/>
    <property type="molecule type" value="Genomic_DNA"/>
</dbReference>